<dbReference type="AlphaFoldDB" id="A0A9J6D4A7"/>
<organism evidence="1 2">
    <name type="scientific">Rhipicephalus microplus</name>
    <name type="common">Cattle tick</name>
    <name type="synonym">Boophilus microplus</name>
    <dbReference type="NCBI Taxonomy" id="6941"/>
    <lineage>
        <taxon>Eukaryota</taxon>
        <taxon>Metazoa</taxon>
        <taxon>Ecdysozoa</taxon>
        <taxon>Arthropoda</taxon>
        <taxon>Chelicerata</taxon>
        <taxon>Arachnida</taxon>
        <taxon>Acari</taxon>
        <taxon>Parasitiformes</taxon>
        <taxon>Ixodida</taxon>
        <taxon>Ixodoidea</taxon>
        <taxon>Ixodidae</taxon>
        <taxon>Rhipicephalinae</taxon>
        <taxon>Rhipicephalus</taxon>
        <taxon>Boophilus</taxon>
    </lineage>
</organism>
<keyword evidence="2" id="KW-1185">Reference proteome</keyword>
<comment type="caution">
    <text evidence="1">The sequence shown here is derived from an EMBL/GenBank/DDBJ whole genome shotgun (WGS) entry which is preliminary data.</text>
</comment>
<evidence type="ECO:0000313" key="1">
    <source>
        <dbReference type="EMBL" id="KAH8008915.1"/>
    </source>
</evidence>
<proteinExistence type="predicted"/>
<protein>
    <submittedName>
        <fullName evidence="1">Uncharacterized protein</fullName>
    </submittedName>
</protein>
<gene>
    <name evidence="1" type="ORF">HPB51_007571</name>
</gene>
<dbReference type="EMBL" id="JABSTU010000011">
    <property type="protein sequence ID" value="KAH8008915.1"/>
    <property type="molecule type" value="Genomic_DNA"/>
</dbReference>
<evidence type="ECO:0000313" key="2">
    <source>
        <dbReference type="Proteomes" id="UP000821866"/>
    </source>
</evidence>
<reference evidence="1" key="1">
    <citation type="journal article" date="2020" name="Cell">
        <title>Large-Scale Comparative Analyses of Tick Genomes Elucidate Their Genetic Diversity and Vector Capacities.</title>
        <authorList>
            <consortium name="Tick Genome and Microbiome Consortium (TIGMIC)"/>
            <person name="Jia N."/>
            <person name="Wang J."/>
            <person name="Shi W."/>
            <person name="Du L."/>
            <person name="Sun Y."/>
            <person name="Zhan W."/>
            <person name="Jiang J.F."/>
            <person name="Wang Q."/>
            <person name="Zhang B."/>
            <person name="Ji P."/>
            <person name="Bell-Sakyi L."/>
            <person name="Cui X.M."/>
            <person name="Yuan T.T."/>
            <person name="Jiang B.G."/>
            <person name="Yang W.F."/>
            <person name="Lam T.T."/>
            <person name="Chang Q.C."/>
            <person name="Ding S.J."/>
            <person name="Wang X.J."/>
            <person name="Zhu J.G."/>
            <person name="Ruan X.D."/>
            <person name="Zhao L."/>
            <person name="Wei J.T."/>
            <person name="Ye R.Z."/>
            <person name="Que T.C."/>
            <person name="Du C.H."/>
            <person name="Zhou Y.H."/>
            <person name="Cheng J.X."/>
            <person name="Dai P.F."/>
            <person name="Guo W.B."/>
            <person name="Han X.H."/>
            <person name="Huang E.J."/>
            <person name="Li L.F."/>
            <person name="Wei W."/>
            <person name="Gao Y.C."/>
            <person name="Liu J.Z."/>
            <person name="Shao H.Z."/>
            <person name="Wang X."/>
            <person name="Wang C.C."/>
            <person name="Yang T.C."/>
            <person name="Huo Q.B."/>
            <person name="Li W."/>
            <person name="Chen H.Y."/>
            <person name="Chen S.E."/>
            <person name="Zhou L.G."/>
            <person name="Ni X.B."/>
            <person name="Tian J.H."/>
            <person name="Sheng Y."/>
            <person name="Liu T."/>
            <person name="Pan Y.S."/>
            <person name="Xia L.Y."/>
            <person name="Li J."/>
            <person name="Zhao F."/>
            <person name="Cao W.C."/>
        </authorList>
    </citation>
    <scope>NUCLEOTIDE SEQUENCE</scope>
    <source>
        <strain evidence="1">Rmic-2018</strain>
    </source>
</reference>
<dbReference type="Proteomes" id="UP000821866">
    <property type="component" value="Chromosome 9"/>
</dbReference>
<accession>A0A9J6D4A7</accession>
<reference evidence="1" key="2">
    <citation type="submission" date="2021-09" db="EMBL/GenBank/DDBJ databases">
        <authorList>
            <person name="Jia N."/>
            <person name="Wang J."/>
            <person name="Shi W."/>
            <person name="Du L."/>
            <person name="Sun Y."/>
            <person name="Zhan W."/>
            <person name="Jiang J."/>
            <person name="Wang Q."/>
            <person name="Zhang B."/>
            <person name="Ji P."/>
            <person name="Sakyi L.B."/>
            <person name="Cui X."/>
            <person name="Yuan T."/>
            <person name="Jiang B."/>
            <person name="Yang W."/>
            <person name="Lam T.T.-Y."/>
            <person name="Chang Q."/>
            <person name="Ding S."/>
            <person name="Wang X."/>
            <person name="Zhu J."/>
            <person name="Ruan X."/>
            <person name="Zhao L."/>
            <person name="Wei J."/>
            <person name="Que T."/>
            <person name="Du C."/>
            <person name="Cheng J."/>
            <person name="Dai P."/>
            <person name="Han X."/>
            <person name="Huang E."/>
            <person name="Gao Y."/>
            <person name="Liu J."/>
            <person name="Shao H."/>
            <person name="Ye R."/>
            <person name="Li L."/>
            <person name="Wei W."/>
            <person name="Wang X."/>
            <person name="Wang C."/>
            <person name="Huo Q."/>
            <person name="Li W."/>
            <person name="Guo W."/>
            <person name="Chen H."/>
            <person name="Chen S."/>
            <person name="Zhou L."/>
            <person name="Zhou L."/>
            <person name="Ni X."/>
            <person name="Tian J."/>
            <person name="Zhou Y."/>
            <person name="Sheng Y."/>
            <person name="Liu T."/>
            <person name="Pan Y."/>
            <person name="Xia L."/>
            <person name="Li J."/>
            <person name="Zhao F."/>
            <person name="Cao W."/>
        </authorList>
    </citation>
    <scope>NUCLEOTIDE SEQUENCE</scope>
    <source>
        <strain evidence="1">Rmic-2018</strain>
        <tissue evidence="1">Larvae</tissue>
    </source>
</reference>
<name>A0A9J6D4A7_RHIMP</name>
<sequence length="274" mass="29673">MAMPLPTAPHVGAWTVIANTCAVPRATDGSALRLAAAHLPRYSGVGDLQSSKEFLERLESFCLVTGVAADKRLTHVVPAALEGGAKRSSNSARSTLEENLKEFIYAIATFYDRIGEEVLEAKKVQCVLRQIHPQLQDLAEGHACNDLAELVKAVDGLMERAWRRLQYRPLPLPSNQVARGLAIRPSLALDHHSLPQPNTMVTASFASFAAAPLVPPTYHWLLHPGALLSGPAILVRHSTSVLTLRAGTDATAGAHNRINACAVPSLWWIRPHFS</sequence>